<dbReference type="EMBL" id="MNCJ02000332">
    <property type="protein sequence ID" value="KAF5757845.1"/>
    <property type="molecule type" value="Genomic_DNA"/>
</dbReference>
<dbReference type="AlphaFoldDB" id="A0A251RUU5"/>
<reference evidence="3 5" key="1">
    <citation type="journal article" date="2017" name="Nature">
        <title>The sunflower genome provides insights into oil metabolism, flowering and Asterid evolution.</title>
        <authorList>
            <person name="Badouin H."/>
            <person name="Gouzy J."/>
            <person name="Grassa C.J."/>
            <person name="Murat F."/>
            <person name="Staton S.E."/>
            <person name="Cottret L."/>
            <person name="Lelandais-Briere C."/>
            <person name="Owens G.L."/>
            <person name="Carrere S."/>
            <person name="Mayjonade B."/>
            <person name="Legrand L."/>
            <person name="Gill N."/>
            <person name="Kane N.C."/>
            <person name="Bowers J.E."/>
            <person name="Hubner S."/>
            <person name="Bellec A."/>
            <person name="Berard A."/>
            <person name="Berges H."/>
            <person name="Blanchet N."/>
            <person name="Boniface M.C."/>
            <person name="Brunel D."/>
            <person name="Catrice O."/>
            <person name="Chaidir N."/>
            <person name="Claudel C."/>
            <person name="Donnadieu C."/>
            <person name="Faraut T."/>
            <person name="Fievet G."/>
            <person name="Helmstetter N."/>
            <person name="King M."/>
            <person name="Knapp S.J."/>
            <person name="Lai Z."/>
            <person name="Le Paslier M.C."/>
            <person name="Lippi Y."/>
            <person name="Lorenzon L."/>
            <person name="Mandel J.R."/>
            <person name="Marage G."/>
            <person name="Marchand G."/>
            <person name="Marquand E."/>
            <person name="Bret-Mestries E."/>
            <person name="Morien E."/>
            <person name="Nambeesan S."/>
            <person name="Nguyen T."/>
            <person name="Pegot-Espagnet P."/>
            <person name="Pouilly N."/>
            <person name="Raftis F."/>
            <person name="Sallet E."/>
            <person name="Schiex T."/>
            <person name="Thomas J."/>
            <person name="Vandecasteele C."/>
            <person name="Vares D."/>
            <person name="Vear F."/>
            <person name="Vautrin S."/>
            <person name="Crespi M."/>
            <person name="Mangin B."/>
            <person name="Burke J.M."/>
            <person name="Salse J."/>
            <person name="Munos S."/>
            <person name="Vincourt P."/>
            <person name="Rieseberg L.H."/>
            <person name="Langlade N.B."/>
        </authorList>
    </citation>
    <scope>NUCLEOTIDE SEQUENCE [LARGE SCALE GENOMIC DNA]</scope>
    <source>
        <strain evidence="5">cv. SF193</strain>
        <tissue evidence="3">Leaves</tissue>
    </source>
</reference>
<dbReference type="PANTHER" id="PTHR15574">
    <property type="entry name" value="WD REPEAT DOMAIN-CONTAINING FAMILY"/>
    <property type="match status" value="1"/>
</dbReference>
<dbReference type="InterPro" id="IPR036322">
    <property type="entry name" value="WD40_repeat_dom_sf"/>
</dbReference>
<accession>A0A251RUU5</accession>
<dbReference type="Gramene" id="mRNA:HanXRQr2_Chr17g0831561">
    <property type="protein sequence ID" value="CDS:HanXRQr2_Chr17g0831561.1"/>
    <property type="gene ID" value="HanXRQr2_Chr17g0831561"/>
</dbReference>
<keyword evidence="2" id="KW-0677">Repeat</keyword>
<evidence type="ECO:0000256" key="1">
    <source>
        <dbReference type="ARBA" id="ARBA00022574"/>
    </source>
</evidence>
<dbReference type="Proteomes" id="UP000215914">
    <property type="component" value="Chromosome 17"/>
</dbReference>
<evidence type="ECO:0000313" key="4">
    <source>
        <dbReference type="EMBL" id="OTF88010.1"/>
    </source>
</evidence>
<dbReference type="STRING" id="4232.A0A251RUU5"/>
<dbReference type="EMBL" id="CM007906">
    <property type="protein sequence ID" value="OTF88010.1"/>
    <property type="molecule type" value="Genomic_DNA"/>
</dbReference>
<dbReference type="InParanoid" id="A0A251RUU5"/>
<reference evidence="3" key="3">
    <citation type="submission" date="2020-06" db="EMBL/GenBank/DDBJ databases">
        <title>Helianthus annuus Genome sequencing and assembly Release 2.</title>
        <authorList>
            <person name="Gouzy J."/>
            <person name="Langlade N."/>
            <person name="Munos S."/>
        </authorList>
    </citation>
    <scope>NUCLEOTIDE SEQUENCE</scope>
    <source>
        <tissue evidence="3">Leaves</tissue>
    </source>
</reference>
<dbReference type="InterPro" id="IPR015943">
    <property type="entry name" value="WD40/YVTN_repeat-like_dom_sf"/>
</dbReference>
<keyword evidence="5" id="KW-1185">Reference proteome</keyword>
<proteinExistence type="predicted"/>
<evidence type="ECO:0000256" key="2">
    <source>
        <dbReference type="ARBA" id="ARBA00022737"/>
    </source>
</evidence>
<evidence type="ECO:0000313" key="5">
    <source>
        <dbReference type="Proteomes" id="UP000215914"/>
    </source>
</evidence>
<evidence type="ECO:0000313" key="3">
    <source>
        <dbReference type="EMBL" id="KAF5757845.1"/>
    </source>
</evidence>
<dbReference type="PANTHER" id="PTHR15574:SF65">
    <property type="entry name" value="TRANSDUCIN_WD40 REPEAT-LIKE SUPERFAMILY PROTEIN"/>
    <property type="match status" value="1"/>
</dbReference>
<gene>
    <name evidence="4" type="ORF">HannXRQ_Chr17g0568311</name>
    <name evidence="3" type="ORF">HanXRQr2_Chr17g0831561</name>
</gene>
<reference evidence="4" key="2">
    <citation type="submission" date="2017-02" db="EMBL/GenBank/DDBJ databases">
        <title>Sunflower complete genome.</title>
        <authorList>
            <person name="Langlade N."/>
            <person name="Munos S."/>
        </authorList>
    </citation>
    <scope>NUCLEOTIDE SEQUENCE [LARGE SCALE GENOMIC DNA]</scope>
    <source>
        <tissue evidence="4">Leaves</tissue>
    </source>
</reference>
<organism evidence="4 5">
    <name type="scientific">Helianthus annuus</name>
    <name type="common">Common sunflower</name>
    <dbReference type="NCBI Taxonomy" id="4232"/>
    <lineage>
        <taxon>Eukaryota</taxon>
        <taxon>Viridiplantae</taxon>
        <taxon>Streptophyta</taxon>
        <taxon>Embryophyta</taxon>
        <taxon>Tracheophyta</taxon>
        <taxon>Spermatophyta</taxon>
        <taxon>Magnoliopsida</taxon>
        <taxon>eudicotyledons</taxon>
        <taxon>Gunneridae</taxon>
        <taxon>Pentapetalae</taxon>
        <taxon>asterids</taxon>
        <taxon>campanulids</taxon>
        <taxon>Asterales</taxon>
        <taxon>Asteraceae</taxon>
        <taxon>Asteroideae</taxon>
        <taxon>Heliantheae alliance</taxon>
        <taxon>Heliantheae</taxon>
        <taxon>Helianthus</taxon>
    </lineage>
</organism>
<keyword evidence="1" id="KW-0853">WD repeat</keyword>
<dbReference type="Gene3D" id="2.130.10.10">
    <property type="entry name" value="YVTN repeat-like/Quinoprotein amine dehydrogenase"/>
    <property type="match status" value="1"/>
</dbReference>
<dbReference type="InterPro" id="IPR045151">
    <property type="entry name" value="DCAF8"/>
</dbReference>
<sequence length="104" mass="11600">MLYGVLYIVDINSKHLIISKYIVICMIVVEGSGLVRRIGLAGKLIGHEDWVNTIEFNRCGDRLVSGSDDMLWNVASKALVLSGHARNVLQARIMPFTNDTLTRL</sequence>
<dbReference type="SUPFAM" id="SSF50978">
    <property type="entry name" value="WD40 repeat-like"/>
    <property type="match status" value="1"/>
</dbReference>
<name>A0A251RUU5_HELAN</name>
<protein>
    <submittedName>
        <fullName evidence="4">Putative WD40/YVTN repeat-like-containing domain-containing protein</fullName>
    </submittedName>
    <submittedName>
        <fullName evidence="3">Transcription factor WD40-like family</fullName>
    </submittedName>
</protein>